<feature type="transmembrane region" description="Helical" evidence="1">
    <location>
        <begin position="83"/>
        <end position="110"/>
    </location>
</feature>
<reference evidence="3" key="1">
    <citation type="journal article" date="2006" name="PLoS Biol.">
        <title>Macronuclear genome sequence of the ciliate Tetrahymena thermophila, a model eukaryote.</title>
        <authorList>
            <person name="Eisen J.A."/>
            <person name="Coyne R.S."/>
            <person name="Wu M."/>
            <person name="Wu D."/>
            <person name="Thiagarajan M."/>
            <person name="Wortman J.R."/>
            <person name="Badger J.H."/>
            <person name="Ren Q."/>
            <person name="Amedeo P."/>
            <person name="Jones K.M."/>
            <person name="Tallon L.J."/>
            <person name="Delcher A.L."/>
            <person name="Salzberg S.L."/>
            <person name="Silva J.C."/>
            <person name="Haas B.J."/>
            <person name="Majoros W.H."/>
            <person name="Farzad M."/>
            <person name="Carlton J.M."/>
            <person name="Smith R.K. Jr."/>
            <person name="Garg J."/>
            <person name="Pearlman R.E."/>
            <person name="Karrer K.M."/>
            <person name="Sun L."/>
            <person name="Manning G."/>
            <person name="Elde N.C."/>
            <person name="Turkewitz A.P."/>
            <person name="Asai D.J."/>
            <person name="Wilkes D.E."/>
            <person name="Wang Y."/>
            <person name="Cai H."/>
            <person name="Collins K."/>
            <person name="Stewart B.A."/>
            <person name="Lee S.R."/>
            <person name="Wilamowska K."/>
            <person name="Weinberg Z."/>
            <person name="Ruzzo W.L."/>
            <person name="Wloga D."/>
            <person name="Gaertig J."/>
            <person name="Frankel J."/>
            <person name="Tsao C.-C."/>
            <person name="Gorovsky M.A."/>
            <person name="Keeling P.J."/>
            <person name="Waller R.F."/>
            <person name="Patron N.J."/>
            <person name="Cherry J.M."/>
            <person name="Stover N.A."/>
            <person name="Krieger C.J."/>
            <person name="del Toro C."/>
            <person name="Ryder H.F."/>
            <person name="Williamson S.C."/>
            <person name="Barbeau R.A."/>
            <person name="Hamilton E.P."/>
            <person name="Orias E."/>
        </authorList>
    </citation>
    <scope>NUCLEOTIDE SEQUENCE [LARGE SCALE GENOMIC DNA]</scope>
    <source>
        <strain evidence="3">SB210</strain>
    </source>
</reference>
<accession>Q240J3</accession>
<feature type="transmembrane region" description="Helical" evidence="1">
    <location>
        <begin position="116"/>
        <end position="137"/>
    </location>
</feature>
<feature type="transmembrane region" description="Helical" evidence="1">
    <location>
        <begin position="21"/>
        <end position="39"/>
    </location>
</feature>
<sequence length="242" mass="27381">MISPNQQQQYIQLGNQVPGRACFLATNLINILVHTLILFEGYHSIGSSIIFLHIFVGYLITHYVLGVVSAIEQSQSLHKFYKISCAIISIVHLIVCSISLICVIVLASQGSSGNEFYALILVIYLMGLTWSGVELCIDYSNYKYISQLIASSSNQQFLGLPQSAYLNQTSFHQVALPQQNQVQVNQPYVLHYPQLQQQIPQQNFMEFKQQSFAYPIKADIMNTQNSVHKQPLMLQNGYPQFQ</sequence>
<keyword evidence="1" id="KW-0472">Membrane</keyword>
<evidence type="ECO:0000256" key="1">
    <source>
        <dbReference type="SAM" id="Phobius"/>
    </source>
</evidence>
<dbReference type="GeneID" id="7828051"/>
<dbReference type="AlphaFoldDB" id="Q240J3"/>
<evidence type="ECO:0000313" key="2">
    <source>
        <dbReference type="EMBL" id="EAS02215.1"/>
    </source>
</evidence>
<evidence type="ECO:0000313" key="3">
    <source>
        <dbReference type="Proteomes" id="UP000009168"/>
    </source>
</evidence>
<dbReference type="Proteomes" id="UP000009168">
    <property type="component" value="Unassembled WGS sequence"/>
</dbReference>
<dbReference type="KEGG" id="tet:TTHERM_00991540"/>
<name>Q240J3_TETTS</name>
<organism evidence="2 3">
    <name type="scientific">Tetrahymena thermophila (strain SB210)</name>
    <dbReference type="NCBI Taxonomy" id="312017"/>
    <lineage>
        <taxon>Eukaryota</taxon>
        <taxon>Sar</taxon>
        <taxon>Alveolata</taxon>
        <taxon>Ciliophora</taxon>
        <taxon>Intramacronucleata</taxon>
        <taxon>Oligohymenophorea</taxon>
        <taxon>Hymenostomatida</taxon>
        <taxon>Tetrahymenina</taxon>
        <taxon>Tetrahymenidae</taxon>
        <taxon>Tetrahymena</taxon>
    </lineage>
</organism>
<feature type="transmembrane region" description="Helical" evidence="1">
    <location>
        <begin position="45"/>
        <end position="71"/>
    </location>
</feature>
<keyword evidence="1 2" id="KW-0812">Transmembrane</keyword>
<dbReference type="EMBL" id="GG662546">
    <property type="protein sequence ID" value="EAS02215.1"/>
    <property type="molecule type" value="Genomic_DNA"/>
</dbReference>
<keyword evidence="3" id="KW-1185">Reference proteome</keyword>
<protein>
    <submittedName>
        <fullName evidence="2">Transmembrane protein, putative</fullName>
    </submittedName>
</protein>
<proteinExistence type="predicted"/>
<gene>
    <name evidence="2" type="ORF">TTHERM_00991540</name>
</gene>
<dbReference type="RefSeq" id="XP_001022460.1">
    <property type="nucleotide sequence ID" value="XM_001022460.3"/>
</dbReference>
<keyword evidence="1" id="KW-1133">Transmembrane helix</keyword>
<dbReference type="HOGENOM" id="CLU_1149192_0_0_1"/>
<dbReference type="InParanoid" id="Q240J3"/>